<dbReference type="Proteomes" id="UP001217838">
    <property type="component" value="Unassembled WGS sequence"/>
</dbReference>
<name>A0ABT5BJ28_9BACT</name>
<reference evidence="2 3" key="1">
    <citation type="submission" date="2022-11" db="EMBL/GenBank/DDBJ databases">
        <title>Minimal conservation of predation-associated metabolite biosynthetic gene clusters underscores biosynthetic potential of Myxococcota including descriptions for ten novel species: Archangium lansinium sp. nov., Myxococcus landrumus sp. nov., Nannocystis bai.</title>
        <authorList>
            <person name="Ahearne A."/>
            <person name="Stevens C."/>
            <person name="Dowd S."/>
        </authorList>
    </citation>
    <scope>NUCLEOTIDE SEQUENCE [LARGE SCALE GENOMIC DNA]</scope>
    <source>
        <strain evidence="2 3">NCELM</strain>
    </source>
</reference>
<feature type="region of interest" description="Disordered" evidence="1">
    <location>
        <begin position="30"/>
        <end position="97"/>
    </location>
</feature>
<evidence type="ECO:0000256" key="1">
    <source>
        <dbReference type="SAM" id="MobiDB-lite"/>
    </source>
</evidence>
<keyword evidence="3" id="KW-1185">Reference proteome</keyword>
<comment type="caution">
    <text evidence="2">The sequence shown here is derived from an EMBL/GenBank/DDBJ whole genome shotgun (WGS) entry which is preliminary data.</text>
</comment>
<feature type="compositionally biased region" description="Polar residues" evidence="1">
    <location>
        <begin position="46"/>
        <end position="59"/>
    </location>
</feature>
<organism evidence="2 3">
    <name type="scientific">Nannocystis radixulma</name>
    <dbReference type="NCBI Taxonomy" id="2995305"/>
    <lineage>
        <taxon>Bacteria</taxon>
        <taxon>Pseudomonadati</taxon>
        <taxon>Myxococcota</taxon>
        <taxon>Polyangia</taxon>
        <taxon>Nannocystales</taxon>
        <taxon>Nannocystaceae</taxon>
        <taxon>Nannocystis</taxon>
    </lineage>
</organism>
<sequence>MSHLVLVGACASGDEGDAGGFGSGVTTATASATATSTATTTSTGSDSQVPTEGSASAGETTGDAPTTTAPPGSTGGDSSPATSDDATSLPPTADMPGEFEVCTKVDVLLVVDASASMADALASLPATFAEIQATLALEVGEGIDDFHIAVINACPAPPNFHNYGAGDTDCEFPDGRNWLASDDPGVAQKFACVVQLPYQDEALAGNGGDNGGYNSIPDTCDDGDDEDEQPAWTAARALSPDVAVNAGFSRPDSVLFVVAITDEDEALVDPDDVAEIHDAILAAKGDAGRVVFLGIGGDDGSCDNAYGGGEVADSKVLREVADAFGAHGMYRTMCKKRGDDPIGDAFTEALTTLVDAACSSFPP</sequence>
<dbReference type="EMBL" id="JAQNDN010000024">
    <property type="protein sequence ID" value="MDC0674164.1"/>
    <property type="molecule type" value="Genomic_DNA"/>
</dbReference>
<evidence type="ECO:0008006" key="4">
    <source>
        <dbReference type="Google" id="ProtNLM"/>
    </source>
</evidence>
<feature type="compositionally biased region" description="Low complexity" evidence="1">
    <location>
        <begin position="30"/>
        <end position="45"/>
    </location>
</feature>
<feature type="compositionally biased region" description="Low complexity" evidence="1">
    <location>
        <begin position="60"/>
        <end position="87"/>
    </location>
</feature>
<dbReference type="RefSeq" id="WP_272008174.1">
    <property type="nucleotide sequence ID" value="NZ_JAQNDN010000024.1"/>
</dbReference>
<evidence type="ECO:0000313" key="3">
    <source>
        <dbReference type="Proteomes" id="UP001217838"/>
    </source>
</evidence>
<accession>A0ABT5BJ28</accession>
<proteinExistence type="predicted"/>
<gene>
    <name evidence="2" type="ORF">POL58_40835</name>
</gene>
<protein>
    <recommendedName>
        <fullName evidence="4">VWFA domain-containing protein</fullName>
    </recommendedName>
</protein>
<evidence type="ECO:0000313" key="2">
    <source>
        <dbReference type="EMBL" id="MDC0674164.1"/>
    </source>
</evidence>